<gene>
    <name evidence="7 8" type="primary">lgt</name>
    <name evidence="8" type="ORF">K1W69_16420</name>
</gene>
<dbReference type="PROSITE" id="PS01311">
    <property type="entry name" value="LGT"/>
    <property type="match status" value="1"/>
</dbReference>
<dbReference type="Proteomes" id="UP001196509">
    <property type="component" value="Unassembled WGS sequence"/>
</dbReference>
<protein>
    <recommendedName>
        <fullName evidence="7">Phosphatidylglycerol--prolipoprotein diacylglyceryl transferase</fullName>
        <ecNumber evidence="7">2.5.1.145</ecNumber>
    </recommendedName>
</protein>
<dbReference type="HAMAP" id="MF_01147">
    <property type="entry name" value="Lgt"/>
    <property type="match status" value="1"/>
</dbReference>
<dbReference type="GO" id="GO:0008961">
    <property type="term" value="F:phosphatidylglycerol-prolipoprotein diacylglyceryl transferase activity"/>
    <property type="evidence" value="ECO:0007669"/>
    <property type="project" value="UniProtKB-UniRule"/>
</dbReference>
<evidence type="ECO:0000256" key="7">
    <source>
        <dbReference type="HAMAP-Rule" id="MF_01147"/>
    </source>
</evidence>
<keyword evidence="5 7" id="KW-1133">Transmembrane helix</keyword>
<evidence type="ECO:0000313" key="8">
    <source>
        <dbReference type="EMBL" id="MBW8638782.1"/>
    </source>
</evidence>
<evidence type="ECO:0000256" key="4">
    <source>
        <dbReference type="ARBA" id="ARBA00022692"/>
    </source>
</evidence>
<feature type="transmembrane region" description="Helical" evidence="7">
    <location>
        <begin position="189"/>
        <end position="208"/>
    </location>
</feature>
<feature type="transmembrane region" description="Helical" evidence="7">
    <location>
        <begin position="108"/>
        <end position="125"/>
    </location>
</feature>
<evidence type="ECO:0000256" key="1">
    <source>
        <dbReference type="ARBA" id="ARBA00007150"/>
    </source>
</evidence>
<comment type="pathway">
    <text evidence="7">Protein modification; lipoprotein biosynthesis (diacylglyceryl transfer).</text>
</comment>
<dbReference type="NCBIfam" id="TIGR00544">
    <property type="entry name" value="lgt"/>
    <property type="match status" value="1"/>
</dbReference>
<keyword evidence="4 7" id="KW-0812">Transmembrane</keyword>
<feature type="transmembrane region" description="Helical" evidence="7">
    <location>
        <begin position="214"/>
        <end position="231"/>
    </location>
</feature>
<sequence>METVQAVLPYPNIDPVIFSIGPVAIHWYGLAYVVGILLGWRYARKVVSTNRLWAGDRPAMTVTDLDDFLLWAAVGIVAGGRVGYMLFYDWPTFAANPLSILEVWNGGMSFHGGLLGTILAMFLFARVRRISTWSLFDVVAASTPLGLLLGRIANFINGELWGKTTDVPWAMVFPTGGPEPRHPSQLYEAFLEGLVLFTLLAFLIWRMGKLKSPGFVSGAFLAGYAVSRILVEFVRQPDVQIGYLYGGWLTMGMILSSPMLVLGLLVMAIARPAAGTADTGK</sequence>
<evidence type="ECO:0000256" key="6">
    <source>
        <dbReference type="ARBA" id="ARBA00023136"/>
    </source>
</evidence>
<comment type="function">
    <text evidence="7">Catalyzes the transfer of the diacylglyceryl group from phosphatidylglycerol to the sulfhydryl group of the N-terminal cysteine of a prolipoprotein, the first step in the formation of mature lipoproteins.</text>
</comment>
<dbReference type="GO" id="GO:0005886">
    <property type="term" value="C:plasma membrane"/>
    <property type="evidence" value="ECO:0007669"/>
    <property type="project" value="UniProtKB-SubCell"/>
</dbReference>
<comment type="subcellular location">
    <subcellularLocation>
        <location evidence="7">Cell membrane</location>
        <topology evidence="7">Multi-pass membrane protein</topology>
    </subcellularLocation>
</comment>
<comment type="catalytic activity">
    <reaction evidence="7">
        <text>L-cysteinyl-[prolipoprotein] + a 1,2-diacyl-sn-glycero-3-phospho-(1'-sn-glycerol) = an S-1,2-diacyl-sn-glyceryl-L-cysteinyl-[prolipoprotein] + sn-glycerol 1-phosphate + H(+)</text>
        <dbReference type="Rhea" id="RHEA:56712"/>
        <dbReference type="Rhea" id="RHEA-COMP:14679"/>
        <dbReference type="Rhea" id="RHEA-COMP:14680"/>
        <dbReference type="ChEBI" id="CHEBI:15378"/>
        <dbReference type="ChEBI" id="CHEBI:29950"/>
        <dbReference type="ChEBI" id="CHEBI:57685"/>
        <dbReference type="ChEBI" id="CHEBI:64716"/>
        <dbReference type="ChEBI" id="CHEBI:140658"/>
        <dbReference type="EC" id="2.5.1.145"/>
    </reaction>
</comment>
<feature type="transmembrane region" description="Helical" evidence="7">
    <location>
        <begin position="243"/>
        <end position="270"/>
    </location>
</feature>
<keyword evidence="3 7" id="KW-0808">Transferase</keyword>
<comment type="caution">
    <text evidence="8">The sequence shown here is derived from an EMBL/GenBank/DDBJ whole genome shotgun (WGS) entry which is preliminary data.</text>
</comment>
<dbReference type="EC" id="2.5.1.145" evidence="7"/>
<feature type="transmembrane region" description="Helical" evidence="7">
    <location>
        <begin position="68"/>
        <end position="88"/>
    </location>
</feature>
<dbReference type="InterPro" id="IPR001640">
    <property type="entry name" value="Lgt"/>
</dbReference>
<dbReference type="AlphaFoldDB" id="A0AAE3D256"/>
<comment type="similarity">
    <text evidence="1 7">Belongs to the Lgt family.</text>
</comment>
<proteinExistence type="inferred from homology"/>
<dbReference type="GO" id="GO:0042158">
    <property type="term" value="P:lipoprotein biosynthetic process"/>
    <property type="evidence" value="ECO:0007669"/>
    <property type="project" value="UniProtKB-UniRule"/>
</dbReference>
<keyword evidence="9" id="KW-1185">Reference proteome</keyword>
<evidence type="ECO:0000256" key="5">
    <source>
        <dbReference type="ARBA" id="ARBA00022989"/>
    </source>
</evidence>
<keyword evidence="6 7" id="KW-0472">Membrane</keyword>
<evidence type="ECO:0000256" key="3">
    <source>
        <dbReference type="ARBA" id="ARBA00022679"/>
    </source>
</evidence>
<name>A0AAE3D256_9HYPH</name>
<evidence type="ECO:0000313" key="9">
    <source>
        <dbReference type="Proteomes" id="UP001196509"/>
    </source>
</evidence>
<organism evidence="8 9">
    <name type="scientific">Flavimaribacter sediminis</name>
    <dbReference type="NCBI Taxonomy" id="2865987"/>
    <lineage>
        <taxon>Bacteria</taxon>
        <taxon>Pseudomonadati</taxon>
        <taxon>Pseudomonadota</taxon>
        <taxon>Alphaproteobacteria</taxon>
        <taxon>Hyphomicrobiales</taxon>
        <taxon>Rhizobiaceae</taxon>
        <taxon>Flavimaribacter</taxon>
    </lineage>
</organism>
<dbReference type="PANTHER" id="PTHR30589">
    <property type="entry name" value="PROLIPOPROTEIN DIACYLGLYCERYL TRANSFERASE"/>
    <property type="match status" value="1"/>
</dbReference>
<evidence type="ECO:0000256" key="2">
    <source>
        <dbReference type="ARBA" id="ARBA00022475"/>
    </source>
</evidence>
<feature type="binding site" evidence="7">
    <location>
        <position position="151"/>
    </location>
    <ligand>
        <name>a 1,2-diacyl-sn-glycero-3-phospho-(1'-sn-glycerol)</name>
        <dbReference type="ChEBI" id="CHEBI:64716"/>
    </ligand>
</feature>
<feature type="transmembrane region" description="Helical" evidence="7">
    <location>
        <begin position="25"/>
        <end position="43"/>
    </location>
</feature>
<keyword evidence="2 7" id="KW-1003">Cell membrane</keyword>
<dbReference type="Pfam" id="PF01790">
    <property type="entry name" value="LGT"/>
    <property type="match status" value="1"/>
</dbReference>
<dbReference type="EMBL" id="JAICBX010000003">
    <property type="protein sequence ID" value="MBW8638782.1"/>
    <property type="molecule type" value="Genomic_DNA"/>
</dbReference>
<dbReference type="RefSeq" id="WP_220229513.1">
    <property type="nucleotide sequence ID" value="NZ_JAICBX010000003.1"/>
</dbReference>
<accession>A0AAE3D256</accession>
<dbReference type="PANTHER" id="PTHR30589:SF0">
    <property type="entry name" value="PHOSPHATIDYLGLYCEROL--PROLIPOPROTEIN DIACYLGLYCERYL TRANSFERASE"/>
    <property type="match status" value="1"/>
</dbReference>
<reference evidence="8" key="1">
    <citation type="submission" date="2021-08" db="EMBL/GenBank/DDBJ databases">
        <title>Hoeflea bacterium WL0058 sp. nov., isolated from the sediment.</title>
        <authorList>
            <person name="Wang L."/>
            <person name="Zhang D."/>
        </authorList>
    </citation>
    <scope>NUCLEOTIDE SEQUENCE</scope>
    <source>
        <strain evidence="8">WL0058</strain>
    </source>
</reference>